<dbReference type="Proteomes" id="UP000738349">
    <property type="component" value="Unassembled WGS sequence"/>
</dbReference>
<organism evidence="2 3">
    <name type="scientific">Dactylonectria macrodidyma</name>
    <dbReference type="NCBI Taxonomy" id="307937"/>
    <lineage>
        <taxon>Eukaryota</taxon>
        <taxon>Fungi</taxon>
        <taxon>Dikarya</taxon>
        <taxon>Ascomycota</taxon>
        <taxon>Pezizomycotina</taxon>
        <taxon>Sordariomycetes</taxon>
        <taxon>Hypocreomycetidae</taxon>
        <taxon>Hypocreales</taxon>
        <taxon>Nectriaceae</taxon>
        <taxon>Dactylonectria</taxon>
    </lineage>
</organism>
<feature type="region of interest" description="Disordered" evidence="1">
    <location>
        <begin position="1"/>
        <end position="38"/>
    </location>
</feature>
<feature type="compositionally biased region" description="Basic and acidic residues" evidence="1">
    <location>
        <begin position="305"/>
        <end position="325"/>
    </location>
</feature>
<name>A0A9P9I9Z5_9HYPO</name>
<protein>
    <submittedName>
        <fullName evidence="2">Uncharacterized protein</fullName>
    </submittedName>
</protein>
<feature type="compositionally biased region" description="Acidic residues" evidence="1">
    <location>
        <begin position="274"/>
        <end position="301"/>
    </location>
</feature>
<accession>A0A9P9I9Z5</accession>
<evidence type="ECO:0000313" key="2">
    <source>
        <dbReference type="EMBL" id="KAH7113598.1"/>
    </source>
</evidence>
<dbReference type="Pfam" id="PF12013">
    <property type="entry name" value="OrsD"/>
    <property type="match status" value="1"/>
</dbReference>
<sequence length="1034" mass="117455">MSLLALRPESDIGKHSALQLATPPATSSPPPSYKPLRDGPLELWMSPPQPARELHDHILHAQEIAEDKRIRLRELRMQREGQEHSCTDDSETTPWLKHTGWPQRFCNRPLDIITASARLPVLGPNRYKEDLVLGRRRGELLRSTAASEARMRVLMHAVDDMFDRAEDTLACTPYQSRCWLTSYQQGMFRHRPLRVMSAATTRGYKSKWKKFICYIFRAFKMSPSLRRDIHHMPLRSDDVQIMRHILNLASEMVRAREKGDQATGESGEPRDRDNNDEEEEDSQSESDSENYSESDYTDDSNSDYTDDRSDNDNKKEEDSGDRSQDNDDNEVMQSGYVPDLRASQAAFRLPQGIRLELSEALLQLSMMFWTYQSQDGAMTCSTIVHFAAVLGIHPSSLAYRNAYDYTPDLAALVWVGRLLFLGYSLPRFSYDTLVYRWPCRAAYPSRPERLEAIRTKYMLRGCYSPLAELIELKAFGKSIVRREGASATLTWAPDGGSFTIGNHKVIRLSEFCTTYRAAITQVQELVAELMLGWDPVIDLSAIRDDLTCQTPGWSFVDHSENRLSGTYKAMARRAWSSTFRGKALAESGHWLPGPCLAYLEAGAKMSKQGFSAFHITSGLPGRATETTGIRFRNTRLAIRNMCIREGQVMIIISYDELGISFVTYVAYIRPFLDFLAAQLELPHYHSNEFLFSDPRHKRRHMSPSQATEALKELTRTLQTPWAIQLYRQAAIAIAKRHIRDLIKKRNCYHPSEGSDPIRVLAAGVGHRPRMLLTGYAIDTALPSRLQAELLEMYRQLSTLWQSWNQEYYNRHCVAKESVESEAISQCSPAGVWTPNPARRKKGRGIVVRYEALREEVKGTSASCVTFDIQSTSGVMTAQLPPGFIYNAEHQILICVACKSAISPGKKPLYSHLNRTHRILGPTCKAYIQRFSTLQLLPLSELVLPREKIPAIPGLQVFIVFRCNVCQHLTSRWGSILNHISTHKLGMRPLLAWERGLISRCNAQTFSSAKGRIVYFEIMAPLLATEYNGSRQHAI</sequence>
<gene>
    <name evidence="2" type="ORF">EDB81DRAFT_921556</name>
</gene>
<evidence type="ECO:0000256" key="1">
    <source>
        <dbReference type="SAM" id="MobiDB-lite"/>
    </source>
</evidence>
<reference evidence="2" key="1">
    <citation type="journal article" date="2021" name="Nat. Commun.">
        <title>Genetic determinants of endophytism in the Arabidopsis root mycobiome.</title>
        <authorList>
            <person name="Mesny F."/>
            <person name="Miyauchi S."/>
            <person name="Thiergart T."/>
            <person name="Pickel B."/>
            <person name="Atanasova L."/>
            <person name="Karlsson M."/>
            <person name="Huettel B."/>
            <person name="Barry K.W."/>
            <person name="Haridas S."/>
            <person name="Chen C."/>
            <person name="Bauer D."/>
            <person name="Andreopoulos W."/>
            <person name="Pangilinan J."/>
            <person name="LaButti K."/>
            <person name="Riley R."/>
            <person name="Lipzen A."/>
            <person name="Clum A."/>
            <person name="Drula E."/>
            <person name="Henrissat B."/>
            <person name="Kohler A."/>
            <person name="Grigoriev I.V."/>
            <person name="Martin F.M."/>
            <person name="Hacquard S."/>
        </authorList>
    </citation>
    <scope>NUCLEOTIDE SEQUENCE</scope>
    <source>
        <strain evidence="2">MPI-CAGE-AT-0147</strain>
    </source>
</reference>
<dbReference type="AlphaFoldDB" id="A0A9P9I9Z5"/>
<dbReference type="OrthoDB" id="5097021at2759"/>
<proteinExistence type="predicted"/>
<dbReference type="InterPro" id="IPR022698">
    <property type="entry name" value="OrsD"/>
</dbReference>
<keyword evidence="3" id="KW-1185">Reference proteome</keyword>
<evidence type="ECO:0000313" key="3">
    <source>
        <dbReference type="Proteomes" id="UP000738349"/>
    </source>
</evidence>
<feature type="region of interest" description="Disordered" evidence="1">
    <location>
        <begin position="255"/>
        <end position="332"/>
    </location>
</feature>
<comment type="caution">
    <text evidence="2">The sequence shown here is derived from an EMBL/GenBank/DDBJ whole genome shotgun (WGS) entry which is preliminary data.</text>
</comment>
<dbReference type="EMBL" id="JAGMUV010000034">
    <property type="protein sequence ID" value="KAH7113598.1"/>
    <property type="molecule type" value="Genomic_DNA"/>
</dbReference>